<reference evidence="2" key="1">
    <citation type="submission" date="2019-05" db="EMBL/GenBank/DDBJ databases">
        <title>Complete Genome Sequence of Serratia marcescens Myophage Moabite.</title>
        <authorList>
            <person name="Price L."/>
            <person name="Rohren M."/>
            <person name="Newkirk H."/>
            <person name="Liu M."/>
            <person name="Ramsey J."/>
        </authorList>
    </citation>
    <scope>NUCLEOTIDE SEQUENCE [LARGE SCALE GENOMIC DNA]</scope>
</reference>
<sequence length="150" mass="17258">MKGISDYLLSMLIEEGTVTRAEIKDFIRIIKEPSSYATIRIVVPKDAGIAFLKDHIQADEIKAMKFRRVRIVDAQWRVGETLVNLGDNKPGFIYREDSHSTFHLDQVVGYRDLGLRFSFKTDTLASGFTRDVFFRQPDWVELEFAGVLLK</sequence>
<protein>
    <submittedName>
        <fullName evidence="1">Uncharacterized protein</fullName>
    </submittedName>
</protein>
<name>A0A4Y5TQQ5_9CAUD</name>
<organism evidence="1 2">
    <name type="scientific">Serratia phage Moabite</name>
    <dbReference type="NCBI Taxonomy" id="2587814"/>
    <lineage>
        <taxon>Viruses</taxon>
        <taxon>Duplodnaviria</taxon>
        <taxon>Heunggongvirae</taxon>
        <taxon>Uroviricota</taxon>
        <taxon>Caudoviricetes</taxon>
        <taxon>Chimalliviridae</taxon>
        <taxon>Moabitevirus</taxon>
        <taxon>Moabitevirus moabite</taxon>
    </lineage>
</organism>
<proteinExistence type="predicted"/>
<dbReference type="EMBL" id="MK994515">
    <property type="protein sequence ID" value="QDB71289.1"/>
    <property type="molecule type" value="Genomic_DNA"/>
</dbReference>
<accession>A0A4Y5TQQ5</accession>
<keyword evidence="2" id="KW-1185">Reference proteome</keyword>
<gene>
    <name evidence="1" type="ORF">CPT_Moabite_259</name>
</gene>
<dbReference type="Proteomes" id="UP000319063">
    <property type="component" value="Segment"/>
</dbReference>
<evidence type="ECO:0000313" key="1">
    <source>
        <dbReference type="EMBL" id="QDB71289.1"/>
    </source>
</evidence>
<evidence type="ECO:0000313" key="2">
    <source>
        <dbReference type="Proteomes" id="UP000319063"/>
    </source>
</evidence>